<comment type="caution">
    <text evidence="3">The sequence shown here is derived from an EMBL/GenBank/DDBJ whole genome shotgun (WGS) entry which is preliminary data.</text>
</comment>
<reference evidence="3 4" key="1">
    <citation type="submission" date="2020-08" db="EMBL/GenBank/DDBJ databases">
        <title>Aphidius gifuensis genome sequencing and assembly.</title>
        <authorList>
            <person name="Du Z."/>
        </authorList>
    </citation>
    <scope>NUCLEOTIDE SEQUENCE [LARGE SCALE GENOMIC DNA]</scope>
    <source>
        <strain evidence="3">YNYX2018</strain>
        <tissue evidence="3">Adults</tissue>
    </source>
</reference>
<evidence type="ECO:0000256" key="1">
    <source>
        <dbReference type="SAM" id="Phobius"/>
    </source>
</evidence>
<dbReference type="InterPro" id="IPR029058">
    <property type="entry name" value="AB_hydrolase_fold"/>
</dbReference>
<dbReference type="Proteomes" id="UP000639338">
    <property type="component" value="Unassembled WGS sequence"/>
</dbReference>
<evidence type="ECO:0000259" key="2">
    <source>
        <dbReference type="Pfam" id="PF12146"/>
    </source>
</evidence>
<dbReference type="AlphaFoldDB" id="A0A835CLQ2"/>
<evidence type="ECO:0000313" key="4">
    <source>
        <dbReference type="Proteomes" id="UP000639338"/>
    </source>
</evidence>
<dbReference type="SUPFAM" id="SSF53474">
    <property type="entry name" value="alpha/beta-Hydrolases"/>
    <property type="match status" value="1"/>
</dbReference>
<keyword evidence="1" id="KW-0472">Membrane</keyword>
<dbReference type="Pfam" id="PF12146">
    <property type="entry name" value="Hydrolase_4"/>
    <property type="match status" value="1"/>
</dbReference>
<proteinExistence type="predicted"/>
<dbReference type="PANTHER" id="PTHR12277:SF81">
    <property type="entry name" value="PROTEIN ABHD13"/>
    <property type="match status" value="1"/>
</dbReference>
<gene>
    <name evidence="3" type="ORF">HCN44_001045</name>
</gene>
<protein>
    <recommendedName>
        <fullName evidence="2">Serine aminopeptidase S33 domain-containing protein</fullName>
    </recommendedName>
</protein>
<keyword evidence="1" id="KW-0812">Transmembrane</keyword>
<dbReference type="OrthoDB" id="10249433at2759"/>
<keyword evidence="1" id="KW-1133">Transmembrane helix</keyword>
<dbReference type="GO" id="GO:0008474">
    <property type="term" value="F:palmitoyl-(protein) hydrolase activity"/>
    <property type="evidence" value="ECO:0007669"/>
    <property type="project" value="TreeGrafter"/>
</dbReference>
<dbReference type="PANTHER" id="PTHR12277">
    <property type="entry name" value="ALPHA/BETA HYDROLASE DOMAIN-CONTAINING PROTEIN"/>
    <property type="match status" value="1"/>
</dbReference>
<keyword evidence="4" id="KW-1185">Reference proteome</keyword>
<feature type="transmembrane region" description="Helical" evidence="1">
    <location>
        <begin position="39"/>
        <end position="59"/>
    </location>
</feature>
<evidence type="ECO:0000313" key="3">
    <source>
        <dbReference type="EMBL" id="KAF7988472.1"/>
    </source>
</evidence>
<dbReference type="GO" id="GO:0016020">
    <property type="term" value="C:membrane"/>
    <property type="evidence" value="ECO:0007669"/>
    <property type="project" value="TreeGrafter"/>
</dbReference>
<dbReference type="Gene3D" id="3.40.50.1820">
    <property type="entry name" value="alpha/beta hydrolase"/>
    <property type="match status" value="1"/>
</dbReference>
<organism evidence="3 4">
    <name type="scientific">Aphidius gifuensis</name>
    <name type="common">Parasitoid wasp</name>
    <dbReference type="NCBI Taxonomy" id="684658"/>
    <lineage>
        <taxon>Eukaryota</taxon>
        <taxon>Metazoa</taxon>
        <taxon>Ecdysozoa</taxon>
        <taxon>Arthropoda</taxon>
        <taxon>Hexapoda</taxon>
        <taxon>Insecta</taxon>
        <taxon>Pterygota</taxon>
        <taxon>Neoptera</taxon>
        <taxon>Endopterygota</taxon>
        <taxon>Hymenoptera</taxon>
        <taxon>Apocrita</taxon>
        <taxon>Ichneumonoidea</taxon>
        <taxon>Braconidae</taxon>
        <taxon>Aphidiinae</taxon>
        <taxon>Aphidius</taxon>
    </lineage>
</organism>
<feature type="domain" description="Serine aminopeptidase S33" evidence="2">
    <location>
        <begin position="119"/>
        <end position="245"/>
    </location>
</feature>
<dbReference type="EMBL" id="JACMRX010000005">
    <property type="protein sequence ID" value="KAF7988472.1"/>
    <property type="molecule type" value="Genomic_DNA"/>
</dbReference>
<sequence length="339" mass="38872">MSLRVRLSRTKVGKFISNIAMKCWAYSGAYIIICFILYWFYGGILAFFLLCFATTGVLYRMEDQLLYHPELPAHSRVYVPAPSMFNLPYQSVYTRSHDGTMLHMFFITQPNDKIKSSPTILFLHGNAGNMGHRLQNVCGLYHKLHCNILMLEYRGYGLSQGTPSESGLYMDAQAGLNFLASRTDINTNEIIVFGRSLGGAVAIDLATKLDNTQKMWCLIVENTFTSIPDMAKILIGLKLLKYLPLIFYKNKFMSLIKMRSISIPVLFISGLADTLVPPKMMEDLYNHCKYCHKRLLTIPGGTHNETWNKNNYYENLQKFIDELRDNPPKRVDHYQIDVI</sequence>
<name>A0A835CLQ2_APHGI</name>
<dbReference type="InterPro" id="IPR022742">
    <property type="entry name" value="Hydrolase_4"/>
</dbReference>
<accession>A0A835CLQ2</accession>